<dbReference type="InterPro" id="IPR010982">
    <property type="entry name" value="Lambda_DNA-bd_dom_sf"/>
</dbReference>
<evidence type="ECO:0000313" key="2">
    <source>
        <dbReference type="Proteomes" id="UP000254869"/>
    </source>
</evidence>
<evidence type="ECO:0008006" key="3">
    <source>
        <dbReference type="Google" id="ProtNLM"/>
    </source>
</evidence>
<name>A0A370I0G3_9NOCA</name>
<dbReference type="SUPFAM" id="SSF47413">
    <property type="entry name" value="lambda repressor-like DNA-binding domains"/>
    <property type="match status" value="1"/>
</dbReference>
<gene>
    <name evidence="1" type="ORF">DFR76_109391</name>
</gene>
<evidence type="ECO:0000313" key="1">
    <source>
        <dbReference type="EMBL" id="RDI64050.1"/>
    </source>
</evidence>
<dbReference type="Proteomes" id="UP000254869">
    <property type="component" value="Unassembled WGS sequence"/>
</dbReference>
<dbReference type="CDD" id="cd00093">
    <property type="entry name" value="HTH_XRE"/>
    <property type="match status" value="1"/>
</dbReference>
<comment type="caution">
    <text evidence="1">The sequence shown here is derived from an EMBL/GenBank/DDBJ whole genome shotgun (WGS) entry which is preliminary data.</text>
</comment>
<keyword evidence="2" id="KW-1185">Reference proteome</keyword>
<dbReference type="GO" id="GO:0003677">
    <property type="term" value="F:DNA binding"/>
    <property type="evidence" value="ECO:0007669"/>
    <property type="project" value="InterPro"/>
</dbReference>
<accession>A0A370I0G3</accession>
<sequence length="387" mass="41750">MSQRVLADLIGRTEDWLNKVENNRIQLDRVSVIQSLANQLDITIGDLLAEPSLVDSAQAAGKPTVPALREALLSYSQLMPFAQAAQESAQPIPVLNGRLQAVWDAYQASRFAYVSATLPGLITELNGAARSNSAEDSERANLLLASAYHAAATVLTKVGEFDLAWVAAQRGFDIAQQVNEPVAWLSLARSVAHVTMCTGRNKDAAVLIGHVASHAGRAPANASPDHLSVYGTLFLTGAMAAARADDRTLTNEYLREAESTAARLGRDANYAWTAFGPTNVEIHRASTAMELDDVETAIRIGSQIDTSALPTERQIRHSLELARANNARGRRDQALEILLSAEGRAPEQVRHHGLCRDLVVNWVRTSKARPSAALAGLAERMNLLQAS</sequence>
<reference evidence="1 2" key="1">
    <citation type="submission" date="2018-07" db="EMBL/GenBank/DDBJ databases">
        <title>Genomic Encyclopedia of Type Strains, Phase IV (KMG-IV): sequencing the most valuable type-strain genomes for metagenomic binning, comparative biology and taxonomic classification.</title>
        <authorList>
            <person name="Goeker M."/>
        </authorList>
    </citation>
    <scope>NUCLEOTIDE SEQUENCE [LARGE SCALE GENOMIC DNA]</scope>
    <source>
        <strain evidence="1 2">DSM 44290</strain>
    </source>
</reference>
<dbReference type="EMBL" id="QQBC01000009">
    <property type="protein sequence ID" value="RDI64050.1"/>
    <property type="molecule type" value="Genomic_DNA"/>
</dbReference>
<dbReference type="InterPro" id="IPR001387">
    <property type="entry name" value="Cro/C1-type_HTH"/>
</dbReference>
<protein>
    <recommendedName>
        <fullName evidence="3">Helix-turn-helix protein</fullName>
    </recommendedName>
</protein>
<dbReference type="STRING" id="1210086.GCA_001613105_03490"/>
<organism evidence="1 2">
    <name type="scientific">Nocardia pseudobrasiliensis</name>
    <dbReference type="NCBI Taxonomy" id="45979"/>
    <lineage>
        <taxon>Bacteria</taxon>
        <taxon>Bacillati</taxon>
        <taxon>Actinomycetota</taxon>
        <taxon>Actinomycetes</taxon>
        <taxon>Mycobacteriales</taxon>
        <taxon>Nocardiaceae</taxon>
        <taxon>Nocardia</taxon>
    </lineage>
</organism>
<dbReference type="AlphaFoldDB" id="A0A370I0G3"/>
<proteinExistence type="predicted"/>